<protein>
    <submittedName>
        <fullName evidence="2">Uncharacterized protein</fullName>
    </submittedName>
</protein>
<dbReference type="EMBL" id="GBXM01011156">
    <property type="protein sequence ID" value="JAH97421.1"/>
    <property type="molecule type" value="Transcribed_RNA"/>
</dbReference>
<name>A0A0E9X4P4_ANGAN</name>
<reference evidence="2" key="1">
    <citation type="submission" date="2014-11" db="EMBL/GenBank/DDBJ databases">
        <authorList>
            <person name="Amaro Gonzalez C."/>
        </authorList>
    </citation>
    <scope>NUCLEOTIDE SEQUENCE</scope>
</reference>
<reference evidence="2" key="2">
    <citation type="journal article" date="2015" name="Fish Shellfish Immunol.">
        <title>Early steps in the European eel (Anguilla anguilla)-Vibrio vulnificus interaction in the gills: Role of the RtxA13 toxin.</title>
        <authorList>
            <person name="Callol A."/>
            <person name="Pajuelo D."/>
            <person name="Ebbesson L."/>
            <person name="Teles M."/>
            <person name="MacKenzie S."/>
            <person name="Amaro C."/>
        </authorList>
    </citation>
    <scope>NUCLEOTIDE SEQUENCE</scope>
</reference>
<feature type="region of interest" description="Disordered" evidence="1">
    <location>
        <begin position="1"/>
        <end position="54"/>
    </location>
</feature>
<accession>A0A0E9X4P4</accession>
<proteinExistence type="predicted"/>
<dbReference type="AlphaFoldDB" id="A0A0E9X4P4"/>
<evidence type="ECO:0000313" key="2">
    <source>
        <dbReference type="EMBL" id="JAH97421.1"/>
    </source>
</evidence>
<organism evidence="2">
    <name type="scientific">Anguilla anguilla</name>
    <name type="common">European freshwater eel</name>
    <name type="synonym">Muraena anguilla</name>
    <dbReference type="NCBI Taxonomy" id="7936"/>
    <lineage>
        <taxon>Eukaryota</taxon>
        <taxon>Metazoa</taxon>
        <taxon>Chordata</taxon>
        <taxon>Craniata</taxon>
        <taxon>Vertebrata</taxon>
        <taxon>Euteleostomi</taxon>
        <taxon>Actinopterygii</taxon>
        <taxon>Neopterygii</taxon>
        <taxon>Teleostei</taxon>
        <taxon>Anguilliformes</taxon>
        <taxon>Anguillidae</taxon>
        <taxon>Anguilla</taxon>
    </lineage>
</organism>
<evidence type="ECO:0000256" key="1">
    <source>
        <dbReference type="SAM" id="MobiDB-lite"/>
    </source>
</evidence>
<sequence length="96" mass="10866">MRRRCMGAGGSVSRLAEGQPSSYWPRKCLGPTHSPPTSNRSRAAPASHPVRTQSCPLLLMKRSPRISEAPTGRTVDRRDKLDFLFKRTIRFCIYHL</sequence>